<dbReference type="InterPro" id="IPR043128">
    <property type="entry name" value="Rev_trsase/Diguanyl_cyclase"/>
</dbReference>
<feature type="domain" description="UmuC" evidence="4">
    <location>
        <begin position="20"/>
        <end position="151"/>
    </location>
</feature>
<comment type="caution">
    <text evidence="5">The sequence shown here is derived from an EMBL/GenBank/DDBJ whole genome shotgun (WGS) entry which is preliminary data.</text>
</comment>
<name>A0A1V3A0U7_9GAMM</name>
<keyword evidence="6" id="KW-1185">Reference proteome</keyword>
<dbReference type="CDD" id="cd03468">
    <property type="entry name" value="PolY_like"/>
    <property type="match status" value="1"/>
</dbReference>
<evidence type="ECO:0000313" key="5">
    <source>
        <dbReference type="EMBL" id="OOC10951.1"/>
    </source>
</evidence>
<dbReference type="GO" id="GO:0006281">
    <property type="term" value="P:DNA repair"/>
    <property type="evidence" value="ECO:0007669"/>
    <property type="project" value="InterPro"/>
</dbReference>
<keyword evidence="2" id="KW-0227">DNA damage</keyword>
<evidence type="ECO:0000259" key="4">
    <source>
        <dbReference type="Pfam" id="PF00817"/>
    </source>
</evidence>
<sequence length="491" mass="54598">MAIQLPHLALDLQARHHADADRLAQHPLLIVERGERPRVHAANRAARRAGARPGMPLGDALALLDTPELIEDDPVARAREIHQLAAALLQFSDHVHPEPGAQRILLEVGRSRRLFGGLPALRERAEAVLRELGFQPRTGMARSPAAARLLAAHRHPEIPEDRDALRRSLARFPLGTLPLPATTREALQATGLRVFGELLRLPRAELARRHGPDLLQTIDRLLGDACETLPRFVPPATLELTLRLDHEIRASTALVFPLRRLLQQAEQQLRGRALSLQGMQLDLQHREDTTRLNLERGQPGIRAADWLSLWQTRLERETLQAPVIGLRLHSAELLEPPATDDGLLTGDPAGDHDDAGHGAGHPRHLPAVLARLRARLGAQQVGRLVNRGTPAPEDAQEPVFAAMRPGPDTATHPPSPAQQACGTALWVHAPEPVPAPRSGDTQPLGRLENGWWDRENDRRRDYALTRDVRGRWIWLFRCLRNGGWFRQGYWG</sequence>
<dbReference type="InterPro" id="IPR001126">
    <property type="entry name" value="UmuC"/>
</dbReference>
<reference evidence="5 6" key="1">
    <citation type="submission" date="2017-02" db="EMBL/GenBank/DDBJ databases">
        <title>Genomic diversity within the haloalkaliphilic genus Thioalkalivibrio.</title>
        <authorList>
            <person name="Ahn A.-C."/>
            <person name="Meier-Kolthoff J."/>
            <person name="Overmars L."/>
            <person name="Richter M."/>
            <person name="Woyke T."/>
            <person name="Sorokin D.Y."/>
            <person name="Muyzer G."/>
        </authorList>
    </citation>
    <scope>NUCLEOTIDE SEQUENCE [LARGE SCALE GENOMIC DNA]</scope>
    <source>
        <strain evidence="5 6">HL17</strain>
    </source>
</reference>
<dbReference type="STRING" id="252474.B1A74_03375"/>
<dbReference type="RefSeq" id="WP_167769398.1">
    <property type="nucleotide sequence ID" value="NZ_MUZR01000008.1"/>
</dbReference>
<dbReference type="Gene3D" id="3.40.1170.60">
    <property type="match status" value="1"/>
</dbReference>
<accession>A0A1V3A0U7</accession>
<dbReference type="AlphaFoldDB" id="A0A1V3A0U7"/>
<dbReference type="Proteomes" id="UP000189177">
    <property type="component" value="Unassembled WGS sequence"/>
</dbReference>
<gene>
    <name evidence="5" type="ORF">B1A74_03375</name>
</gene>
<evidence type="ECO:0000256" key="1">
    <source>
        <dbReference type="ARBA" id="ARBA00010945"/>
    </source>
</evidence>
<dbReference type="Pfam" id="PF00817">
    <property type="entry name" value="IMS"/>
    <property type="match status" value="1"/>
</dbReference>
<evidence type="ECO:0000256" key="3">
    <source>
        <dbReference type="SAM" id="MobiDB-lite"/>
    </source>
</evidence>
<dbReference type="SUPFAM" id="SSF56672">
    <property type="entry name" value="DNA/RNA polymerases"/>
    <property type="match status" value="1"/>
</dbReference>
<protein>
    <recommendedName>
        <fullName evidence="4">UmuC domain-containing protein</fullName>
    </recommendedName>
</protein>
<organism evidence="5 6">
    <name type="scientific">Thioalkalivibrio halophilus</name>
    <dbReference type="NCBI Taxonomy" id="252474"/>
    <lineage>
        <taxon>Bacteria</taxon>
        <taxon>Pseudomonadati</taxon>
        <taxon>Pseudomonadota</taxon>
        <taxon>Gammaproteobacteria</taxon>
        <taxon>Chromatiales</taxon>
        <taxon>Ectothiorhodospiraceae</taxon>
        <taxon>Thioalkalivibrio</taxon>
    </lineage>
</organism>
<dbReference type="PANTHER" id="PTHR35369">
    <property type="entry name" value="BLR3025 PROTEIN-RELATED"/>
    <property type="match status" value="1"/>
</dbReference>
<dbReference type="InterPro" id="IPR043502">
    <property type="entry name" value="DNA/RNA_pol_sf"/>
</dbReference>
<feature type="region of interest" description="Disordered" evidence="3">
    <location>
        <begin position="337"/>
        <end position="360"/>
    </location>
</feature>
<dbReference type="InterPro" id="IPR050356">
    <property type="entry name" value="SulA_CellDiv_inhibitor"/>
</dbReference>
<comment type="similarity">
    <text evidence="1">Belongs to the DNA polymerase type-Y family.</text>
</comment>
<dbReference type="PANTHER" id="PTHR35369:SF2">
    <property type="entry name" value="BLR3025 PROTEIN"/>
    <property type="match status" value="1"/>
</dbReference>
<dbReference type="EMBL" id="MUZR01000008">
    <property type="protein sequence ID" value="OOC10951.1"/>
    <property type="molecule type" value="Genomic_DNA"/>
</dbReference>
<evidence type="ECO:0000256" key="2">
    <source>
        <dbReference type="ARBA" id="ARBA00022763"/>
    </source>
</evidence>
<dbReference type="Gene3D" id="3.30.70.270">
    <property type="match status" value="1"/>
</dbReference>
<evidence type="ECO:0000313" key="6">
    <source>
        <dbReference type="Proteomes" id="UP000189177"/>
    </source>
</evidence>
<proteinExistence type="inferred from homology"/>